<sequence>MRSFLPSWLSILKGTIFSRISSSHDVSDIPMSRMYTSLWVDRATGFTLGVGLKKTVDQDSRLNDEQAEAVPPWYWTMTWTIPATLHLILGSSQRTDLTTDALIK</sequence>
<dbReference type="Proteomes" id="UP000765509">
    <property type="component" value="Unassembled WGS sequence"/>
</dbReference>
<dbReference type="EMBL" id="AVOT02001009">
    <property type="protein sequence ID" value="MBW0465310.1"/>
    <property type="molecule type" value="Genomic_DNA"/>
</dbReference>
<proteinExistence type="predicted"/>
<protein>
    <submittedName>
        <fullName evidence="1">Uncharacterized protein</fullName>
    </submittedName>
</protein>
<keyword evidence="2" id="KW-1185">Reference proteome</keyword>
<evidence type="ECO:0000313" key="1">
    <source>
        <dbReference type="EMBL" id="MBW0465310.1"/>
    </source>
</evidence>
<dbReference type="AlphaFoldDB" id="A0A9Q3GFF2"/>
<gene>
    <name evidence="1" type="ORF">O181_005025</name>
</gene>
<comment type="caution">
    <text evidence="1">The sequence shown here is derived from an EMBL/GenBank/DDBJ whole genome shotgun (WGS) entry which is preliminary data.</text>
</comment>
<organism evidence="1 2">
    <name type="scientific">Austropuccinia psidii MF-1</name>
    <dbReference type="NCBI Taxonomy" id="1389203"/>
    <lineage>
        <taxon>Eukaryota</taxon>
        <taxon>Fungi</taxon>
        <taxon>Dikarya</taxon>
        <taxon>Basidiomycota</taxon>
        <taxon>Pucciniomycotina</taxon>
        <taxon>Pucciniomycetes</taxon>
        <taxon>Pucciniales</taxon>
        <taxon>Sphaerophragmiaceae</taxon>
        <taxon>Austropuccinia</taxon>
    </lineage>
</organism>
<evidence type="ECO:0000313" key="2">
    <source>
        <dbReference type="Proteomes" id="UP000765509"/>
    </source>
</evidence>
<accession>A0A9Q3GFF2</accession>
<name>A0A9Q3GFF2_9BASI</name>
<reference evidence="1" key="1">
    <citation type="submission" date="2021-03" db="EMBL/GenBank/DDBJ databases">
        <title>Draft genome sequence of rust myrtle Austropuccinia psidii MF-1, a brazilian biotype.</title>
        <authorList>
            <person name="Quecine M.C."/>
            <person name="Pachon D.M.R."/>
            <person name="Bonatelli M.L."/>
            <person name="Correr F.H."/>
            <person name="Franceschini L.M."/>
            <person name="Leite T.F."/>
            <person name="Margarido G.R.A."/>
            <person name="Almeida C.A."/>
            <person name="Ferrarezi J.A."/>
            <person name="Labate C.A."/>
        </authorList>
    </citation>
    <scope>NUCLEOTIDE SEQUENCE</scope>
    <source>
        <strain evidence="1">MF-1</strain>
    </source>
</reference>